<protein>
    <recommendedName>
        <fullName evidence="5">Mitogen-activated protein kinase-binding protein 1</fullName>
    </recommendedName>
</protein>
<organism evidence="3 4">
    <name type="scientific">Allacma fusca</name>
    <dbReference type="NCBI Taxonomy" id="39272"/>
    <lineage>
        <taxon>Eukaryota</taxon>
        <taxon>Metazoa</taxon>
        <taxon>Ecdysozoa</taxon>
        <taxon>Arthropoda</taxon>
        <taxon>Hexapoda</taxon>
        <taxon>Collembola</taxon>
        <taxon>Symphypleona</taxon>
        <taxon>Sminthuridae</taxon>
        <taxon>Allacma</taxon>
    </lineage>
</organism>
<name>A0A8J2L058_9HEXA</name>
<feature type="compositionally biased region" description="Polar residues" evidence="2">
    <location>
        <begin position="904"/>
        <end position="914"/>
    </location>
</feature>
<feature type="region of interest" description="Disordered" evidence="2">
    <location>
        <begin position="1035"/>
        <end position="1194"/>
    </location>
</feature>
<reference evidence="3" key="1">
    <citation type="submission" date="2021-06" db="EMBL/GenBank/DDBJ databases">
        <authorList>
            <person name="Hodson N. C."/>
            <person name="Mongue J. A."/>
            <person name="Jaron S. K."/>
        </authorList>
    </citation>
    <scope>NUCLEOTIDE SEQUENCE</scope>
</reference>
<evidence type="ECO:0008006" key="5">
    <source>
        <dbReference type="Google" id="ProtNLM"/>
    </source>
</evidence>
<evidence type="ECO:0000256" key="2">
    <source>
        <dbReference type="SAM" id="MobiDB-lite"/>
    </source>
</evidence>
<dbReference type="PROSITE" id="PS50294">
    <property type="entry name" value="WD_REPEATS_REGION"/>
    <property type="match status" value="1"/>
</dbReference>
<evidence type="ECO:0000313" key="3">
    <source>
        <dbReference type="EMBL" id="CAG7784804.1"/>
    </source>
</evidence>
<dbReference type="PANTHER" id="PTHR45589">
    <property type="entry name" value="WD REPEAT DOMAIN 62, ISOFORM G"/>
    <property type="match status" value="1"/>
</dbReference>
<dbReference type="PROSITE" id="PS50082">
    <property type="entry name" value="WD_REPEATS_2"/>
    <property type="match status" value="1"/>
</dbReference>
<feature type="compositionally biased region" description="Basic and acidic residues" evidence="2">
    <location>
        <begin position="918"/>
        <end position="927"/>
    </location>
</feature>
<dbReference type="Proteomes" id="UP000708208">
    <property type="component" value="Unassembled WGS sequence"/>
</dbReference>
<feature type="region of interest" description="Disordered" evidence="2">
    <location>
        <begin position="884"/>
        <end position="996"/>
    </location>
</feature>
<feature type="compositionally biased region" description="Low complexity" evidence="2">
    <location>
        <begin position="884"/>
        <end position="897"/>
    </location>
</feature>
<proteinExistence type="predicted"/>
<dbReference type="PANTHER" id="PTHR45589:SF1">
    <property type="entry name" value="WD REPEAT DOMAIN 62, ISOFORM G"/>
    <property type="match status" value="1"/>
</dbReference>
<keyword evidence="4" id="KW-1185">Reference proteome</keyword>
<feature type="compositionally biased region" description="Polar residues" evidence="2">
    <location>
        <begin position="1131"/>
        <end position="1141"/>
    </location>
</feature>
<accession>A0A8J2L058</accession>
<feature type="region of interest" description="Disordered" evidence="2">
    <location>
        <begin position="133"/>
        <end position="156"/>
    </location>
</feature>
<sequence>MEENDEKIRIERILGISVTTNAHFNCDSGLIAYPAGNTVVLLDAGSGTVVSHIVLETKKSVSALQLKNNSLLFVASEDSNFLRVFNWQSGLVKDISPCQNVICAAVSTLLGVLVTVGSDRVVSVWDYKSLVSTSGAHSRNSNGSNASTPTGINNSSRGRKLASSSVACKVSCVYFSPDGNYFVTGGTRHLKFWYLQCGKNECVLTGRPAILGSEHSNADFRDVLTDGVATYAIANFDGTVSSTLCQFDERRFLDKWVQLKTKQALCMTMDDDLLFIGCAEGLIRCFRAGRLDFVATLPLPHHLGVDIAKATDVTALSSHPPVSKFPNVVAIGAPGGKKVVAVYADHSMYAWDVQDIKRVGLSHSWLWHSGCIWDIAMGKPAGRSNSLAGGLPSAVPASLSSGSGGNSSFYQWPSFVTCSNDDTVRTWDITSQTKANLYSNECLDIKYISTRYLDSPLFISHGNGVRCVGIGFNFVCCGDRQGNLRLCRNKTKNELIKIKAHKEEVLSMDVKGTLVATASRDGSVNLYNVNEEIEKVASLQEHTGSVTSVKFLFSERTSPPSLQVISCGADKNLVFRQIVFKKNFINNADDLTERTFLKAAMHMDFSSNVEVQVNSVVTSKTPLFDLETDSSGKHVLVACQDASVRVYNVSSGKHSKTLRSVSNNSNANIGTIIKVTLDPSGYFVAVASTDKTITIFDYYKGDVVASLLGHSELATALRFTPDCQNLMSVGGDSCIFVWALPREMVVTMEARMSEKKSRIATTTKPISTSSSPALQQAPVSAPTTNPSSPVRADYRFSFGQLPDWAKKQIKGEAPNVPDKSKKPAPLPLPKGKWSERVEQASGAMTIKSFYNSDTVVPVPFAKPQNNPKEASLSVVETRVEAFSSVESSAFSSKESSVIPGTEDGNGNSRENSFETCDESLKEILRDVEGDDEESTDFYSDVNKSTDGEASEVPRIQLTRPARSDTDTDESSSTRTSKSSKPIAAFRESPNAPHPFDVVRSRNAELILSVKAKNREISKSRLELEKRLEETRKKLQSIGYKSMSQSTHDLSRGYGKEYLDDSDDENVDNENSGRDGIRRACSLSDLNFLPNSSSTSNANGSNGPSGRRKRSFHRHRNEKSRNGTTGVFDPQNILTRSTSVTTLLHHAPSDSEPESLPITPSYMSKTISSQGKSRRKTPNVVSAYSQENLRDPDDGRLRVSASEQNLSKIGSAKINTPIPRSKMNTPSLKKPQQVAGIAKGMAVVTGVRQGDGDEAPLNLNVASSSVEALRKSLDHVIHLRNRVSMENIAEDAPISRILDEGLRAVQRTLQDSVLFQESRPKIITEHDPTYV</sequence>
<evidence type="ECO:0000256" key="1">
    <source>
        <dbReference type="PROSITE-ProRule" id="PRU00221"/>
    </source>
</evidence>
<dbReference type="Pfam" id="PF00400">
    <property type="entry name" value="WD40"/>
    <property type="match status" value="4"/>
</dbReference>
<feature type="compositionally biased region" description="Polar residues" evidence="2">
    <location>
        <begin position="1160"/>
        <end position="1170"/>
    </location>
</feature>
<dbReference type="OrthoDB" id="6154712at2759"/>
<dbReference type="InterPro" id="IPR001680">
    <property type="entry name" value="WD40_rpt"/>
</dbReference>
<feature type="compositionally biased region" description="Basic and acidic residues" evidence="2">
    <location>
        <begin position="1048"/>
        <end position="1058"/>
    </location>
</feature>
<evidence type="ECO:0000313" key="4">
    <source>
        <dbReference type="Proteomes" id="UP000708208"/>
    </source>
</evidence>
<comment type="caution">
    <text evidence="3">The sequence shown here is derived from an EMBL/GenBank/DDBJ whole genome shotgun (WGS) entry which is preliminary data.</text>
</comment>
<feature type="region of interest" description="Disordered" evidence="2">
    <location>
        <begin position="756"/>
        <end position="790"/>
    </location>
</feature>
<gene>
    <name evidence="3" type="ORF">AFUS01_LOCUS23467</name>
</gene>
<feature type="compositionally biased region" description="Low complexity" evidence="2">
    <location>
        <begin position="1090"/>
        <end position="1104"/>
    </location>
</feature>
<feature type="compositionally biased region" description="Basic residues" evidence="2">
    <location>
        <begin position="1105"/>
        <end position="1117"/>
    </location>
</feature>
<feature type="compositionally biased region" description="Low complexity" evidence="2">
    <location>
        <begin position="759"/>
        <end position="773"/>
    </location>
</feature>
<feature type="compositionally biased region" description="Polar residues" evidence="2">
    <location>
        <begin position="777"/>
        <end position="788"/>
    </location>
</feature>
<dbReference type="EMBL" id="CAJVCH010283096">
    <property type="protein sequence ID" value="CAG7784804.1"/>
    <property type="molecule type" value="Genomic_DNA"/>
</dbReference>
<dbReference type="InterPro" id="IPR052779">
    <property type="entry name" value="WDR62"/>
</dbReference>
<feature type="compositionally biased region" description="Low complexity" evidence="2">
    <location>
        <begin position="970"/>
        <end position="980"/>
    </location>
</feature>
<feature type="repeat" description="WD" evidence="1">
    <location>
        <begin position="707"/>
        <end position="748"/>
    </location>
</feature>
<keyword evidence="1" id="KW-0853">WD repeat</keyword>
<feature type="region of interest" description="Disordered" evidence="2">
    <location>
        <begin position="810"/>
        <end position="833"/>
    </location>
</feature>
<dbReference type="SMART" id="SM00320">
    <property type="entry name" value="WD40"/>
    <property type="match status" value="10"/>
</dbReference>